<feature type="compositionally biased region" description="Basic and acidic residues" evidence="1">
    <location>
        <begin position="1"/>
        <end position="29"/>
    </location>
</feature>
<dbReference type="SUPFAM" id="SSF57997">
    <property type="entry name" value="Tropomyosin"/>
    <property type="match status" value="1"/>
</dbReference>
<protein>
    <submittedName>
        <fullName evidence="3">Tubulin-specific chaperone A</fullName>
    </submittedName>
</protein>
<proteinExistence type="predicted"/>
<keyword evidence="2" id="KW-1185">Reference proteome</keyword>
<dbReference type="AlphaFoldDB" id="A0A1I8JLY8"/>
<evidence type="ECO:0000313" key="2">
    <source>
        <dbReference type="Proteomes" id="UP000095280"/>
    </source>
</evidence>
<dbReference type="Proteomes" id="UP000095280">
    <property type="component" value="Unplaced"/>
</dbReference>
<evidence type="ECO:0000313" key="3">
    <source>
        <dbReference type="WBParaSite" id="snap_masked-unitig_22172-processed-gene-0.0-mRNA-1"/>
    </source>
</evidence>
<reference evidence="3" key="1">
    <citation type="submission" date="2016-11" db="UniProtKB">
        <authorList>
            <consortium name="WormBaseParasite"/>
        </authorList>
    </citation>
    <scope>IDENTIFICATION</scope>
</reference>
<organism evidence="2 3">
    <name type="scientific">Macrostomum lignano</name>
    <dbReference type="NCBI Taxonomy" id="282301"/>
    <lineage>
        <taxon>Eukaryota</taxon>
        <taxon>Metazoa</taxon>
        <taxon>Spiralia</taxon>
        <taxon>Lophotrochozoa</taxon>
        <taxon>Platyhelminthes</taxon>
        <taxon>Rhabditophora</taxon>
        <taxon>Macrostomorpha</taxon>
        <taxon>Macrostomida</taxon>
        <taxon>Macrostomidae</taxon>
        <taxon>Macrostomum</taxon>
    </lineage>
</organism>
<feature type="region of interest" description="Disordered" evidence="1">
    <location>
        <begin position="1"/>
        <end position="46"/>
    </location>
</feature>
<dbReference type="Gene3D" id="1.20.5.170">
    <property type="match status" value="1"/>
</dbReference>
<sequence length="76" mass="8666">MSYEETIRNLSERRLKTAEQRATEAEKAGLPKLQSEVEPTGGKELDEAEDELLSEKERYKGISEELDQTFAELTGY</sequence>
<name>A0A1I8JLY8_9PLAT</name>
<dbReference type="WBParaSite" id="snap_masked-unitig_22172-processed-gene-0.0-mRNA-1">
    <property type="protein sequence ID" value="snap_masked-unitig_22172-processed-gene-0.0-mRNA-1"/>
    <property type="gene ID" value="snap_masked-unitig_22172-processed-gene-0.0"/>
</dbReference>
<evidence type="ECO:0000256" key="1">
    <source>
        <dbReference type="SAM" id="MobiDB-lite"/>
    </source>
</evidence>
<accession>A0A1I8JLY8</accession>